<proteinExistence type="predicted"/>
<evidence type="ECO:0000313" key="1">
    <source>
        <dbReference type="EMBL" id="SVA54045.1"/>
    </source>
</evidence>
<dbReference type="EMBL" id="UINC01012367">
    <property type="protein sequence ID" value="SVA54045.1"/>
    <property type="molecule type" value="Genomic_DNA"/>
</dbReference>
<feature type="non-terminal residue" evidence="1">
    <location>
        <position position="22"/>
    </location>
</feature>
<protein>
    <submittedName>
        <fullName evidence="1">Uncharacterized protein</fullName>
    </submittedName>
</protein>
<accession>A0A381WNI7</accession>
<dbReference type="AlphaFoldDB" id="A0A381WNI7"/>
<sequence>MSLILALIERGRGRRLMCSICS</sequence>
<name>A0A381WNI7_9ZZZZ</name>
<reference evidence="1" key="1">
    <citation type="submission" date="2018-05" db="EMBL/GenBank/DDBJ databases">
        <authorList>
            <person name="Lanie J.A."/>
            <person name="Ng W.-L."/>
            <person name="Kazmierczak K.M."/>
            <person name="Andrzejewski T.M."/>
            <person name="Davidsen T.M."/>
            <person name="Wayne K.J."/>
            <person name="Tettelin H."/>
            <person name="Glass J.I."/>
            <person name="Rusch D."/>
            <person name="Podicherti R."/>
            <person name="Tsui H.-C.T."/>
            <person name="Winkler M.E."/>
        </authorList>
    </citation>
    <scope>NUCLEOTIDE SEQUENCE</scope>
</reference>
<gene>
    <name evidence="1" type="ORF">METZ01_LOCUS106899</name>
</gene>
<organism evidence="1">
    <name type="scientific">marine metagenome</name>
    <dbReference type="NCBI Taxonomy" id="408172"/>
    <lineage>
        <taxon>unclassified sequences</taxon>
        <taxon>metagenomes</taxon>
        <taxon>ecological metagenomes</taxon>
    </lineage>
</organism>